<evidence type="ECO:0000313" key="12">
    <source>
        <dbReference type="EMBL" id="RVT77668.1"/>
    </source>
</evidence>
<comment type="function">
    <text evidence="9">Site-specific tyrosine recombinase, which acts by catalyzing the cutting and rejoining of the recombining DNA molecules. The XerC-XerD complex is essential to convert dimers of the bacterial chromosome into monomers to permit their segregation at cell division. It also contributes to the segregational stability of plasmids.</text>
</comment>
<dbReference type="GO" id="GO:0005737">
    <property type="term" value="C:cytoplasm"/>
    <property type="evidence" value="ECO:0007669"/>
    <property type="project" value="UniProtKB-SubCell"/>
</dbReference>
<dbReference type="OrthoDB" id="9801717at2"/>
<dbReference type="InterPro" id="IPR023009">
    <property type="entry name" value="Tyrosine_recombinase_XerC/XerD"/>
</dbReference>
<evidence type="ECO:0000256" key="4">
    <source>
        <dbReference type="ARBA" id="ARBA00022829"/>
    </source>
</evidence>
<keyword evidence="4 9" id="KW-0159">Chromosome partition</keyword>
<dbReference type="PROSITE" id="PS51898">
    <property type="entry name" value="TYR_RECOMBINASE"/>
    <property type="match status" value="1"/>
</dbReference>
<feature type="active site" description="O-(3'-phospho-DNA)-tyrosine intermediate" evidence="9">
    <location>
        <position position="277"/>
    </location>
</feature>
<evidence type="ECO:0000256" key="5">
    <source>
        <dbReference type="ARBA" id="ARBA00022908"/>
    </source>
</evidence>
<evidence type="ECO:0000256" key="6">
    <source>
        <dbReference type="ARBA" id="ARBA00023125"/>
    </source>
</evidence>
<dbReference type="AlphaFoldDB" id="A0A3S2U721"/>
<accession>A0A3S2U721</accession>
<feature type="active site" evidence="9">
    <location>
        <position position="242"/>
    </location>
</feature>
<keyword evidence="3 9" id="KW-0132">Cell division</keyword>
<dbReference type="SUPFAM" id="SSF56349">
    <property type="entry name" value="DNA breaking-rejoining enzymes"/>
    <property type="match status" value="1"/>
</dbReference>
<keyword evidence="13" id="KW-1185">Reference proteome</keyword>
<organism evidence="12 13">
    <name type="scientific">Flavobacterium sufflavum</name>
    <dbReference type="NCBI Taxonomy" id="1921138"/>
    <lineage>
        <taxon>Bacteria</taxon>
        <taxon>Pseudomonadati</taxon>
        <taxon>Bacteroidota</taxon>
        <taxon>Flavobacteriia</taxon>
        <taxon>Flavobacteriales</taxon>
        <taxon>Flavobacteriaceae</taxon>
        <taxon>Flavobacterium</taxon>
    </lineage>
</organism>
<dbReference type="PANTHER" id="PTHR30349:SF77">
    <property type="entry name" value="TYROSINE RECOMBINASE XERC"/>
    <property type="match status" value="1"/>
</dbReference>
<dbReference type="EMBL" id="SACJ01000003">
    <property type="protein sequence ID" value="RVT77668.1"/>
    <property type="molecule type" value="Genomic_DNA"/>
</dbReference>
<evidence type="ECO:0000256" key="3">
    <source>
        <dbReference type="ARBA" id="ARBA00022618"/>
    </source>
</evidence>
<keyword evidence="8 9" id="KW-0131">Cell cycle</keyword>
<dbReference type="GO" id="GO:0003677">
    <property type="term" value="F:DNA binding"/>
    <property type="evidence" value="ECO:0007669"/>
    <property type="project" value="UniProtKB-UniRule"/>
</dbReference>
<protein>
    <recommendedName>
        <fullName evidence="9">Tyrosine recombinase XerC</fullName>
    </recommendedName>
</protein>
<dbReference type="InterPro" id="IPR004107">
    <property type="entry name" value="Integrase_SAM-like_N"/>
</dbReference>
<dbReference type="Proteomes" id="UP000285211">
    <property type="component" value="Unassembled WGS sequence"/>
</dbReference>
<comment type="similarity">
    <text evidence="9">Belongs to the 'phage' integrase family. XerC subfamily.</text>
</comment>
<sequence>MATNLEAFADYLQKEKKYSPHTVCAYVKDVSDFQGYNLVNFEQENVDCVEYAQIRSWIVFLVEADLSAISVNRKIASLKAFYKFLLKIKQIKVSPLLKHRSLKVSKKVQIPFSEKELIGVLENIESEEGFEAVRDRLLVELLYSTGIRRSELIHLKVGAVDFSNSTIKVLGKRNKERLIPVLAVVLKQMRLYLKERGDLELVKDAEFFFLTKKGLKLSESFVYRLINSYFSKVSEKVKRSPHMLRHTFATHLLNNGADLNSVKELLGHSSLASTQVYTHNSLLELKKVYAVAHPRGGDDSKV</sequence>
<dbReference type="GO" id="GO:0009037">
    <property type="term" value="F:tyrosine-based site-specific recombinase activity"/>
    <property type="evidence" value="ECO:0007669"/>
    <property type="project" value="UniProtKB-UniRule"/>
</dbReference>
<keyword evidence="2 9" id="KW-0963">Cytoplasm</keyword>
<dbReference type="Gene3D" id="1.10.443.10">
    <property type="entry name" value="Intergrase catalytic core"/>
    <property type="match status" value="1"/>
</dbReference>
<feature type="domain" description="Tyr recombinase" evidence="10">
    <location>
        <begin position="107"/>
        <end position="290"/>
    </location>
</feature>
<feature type="active site" evidence="9">
    <location>
        <position position="245"/>
    </location>
</feature>
<name>A0A3S2U721_9FLAO</name>
<evidence type="ECO:0000256" key="1">
    <source>
        <dbReference type="ARBA" id="ARBA00004496"/>
    </source>
</evidence>
<evidence type="ECO:0000256" key="7">
    <source>
        <dbReference type="ARBA" id="ARBA00023172"/>
    </source>
</evidence>
<feature type="active site" evidence="9">
    <location>
        <position position="172"/>
    </location>
</feature>
<evidence type="ECO:0000256" key="2">
    <source>
        <dbReference type="ARBA" id="ARBA00022490"/>
    </source>
</evidence>
<feature type="domain" description="Core-binding (CB)" evidence="11">
    <location>
        <begin position="1"/>
        <end position="86"/>
    </location>
</feature>
<keyword evidence="7 9" id="KW-0233">DNA recombination</keyword>
<dbReference type="InterPro" id="IPR010998">
    <property type="entry name" value="Integrase_recombinase_N"/>
</dbReference>
<dbReference type="Pfam" id="PF02899">
    <property type="entry name" value="Phage_int_SAM_1"/>
    <property type="match status" value="1"/>
</dbReference>
<dbReference type="InterPro" id="IPR011010">
    <property type="entry name" value="DNA_brk_join_enz"/>
</dbReference>
<evidence type="ECO:0000313" key="13">
    <source>
        <dbReference type="Proteomes" id="UP000285211"/>
    </source>
</evidence>
<dbReference type="PROSITE" id="PS51900">
    <property type="entry name" value="CB"/>
    <property type="match status" value="1"/>
</dbReference>
<keyword evidence="6 9" id="KW-0238">DNA-binding</keyword>
<feature type="active site" evidence="9">
    <location>
        <position position="268"/>
    </location>
</feature>
<evidence type="ECO:0000259" key="10">
    <source>
        <dbReference type="PROSITE" id="PS51898"/>
    </source>
</evidence>
<dbReference type="InterPro" id="IPR013762">
    <property type="entry name" value="Integrase-like_cat_sf"/>
</dbReference>
<dbReference type="HAMAP" id="MF_01808">
    <property type="entry name" value="Recomb_XerC_XerD"/>
    <property type="match status" value="1"/>
</dbReference>
<comment type="caution">
    <text evidence="12">The sequence shown here is derived from an EMBL/GenBank/DDBJ whole genome shotgun (WGS) entry which is preliminary data.</text>
</comment>
<evidence type="ECO:0000256" key="9">
    <source>
        <dbReference type="HAMAP-Rule" id="MF_01808"/>
    </source>
</evidence>
<dbReference type="GO" id="GO:0006313">
    <property type="term" value="P:DNA transposition"/>
    <property type="evidence" value="ECO:0007669"/>
    <property type="project" value="UniProtKB-UniRule"/>
</dbReference>
<dbReference type="InterPro" id="IPR044068">
    <property type="entry name" value="CB"/>
</dbReference>
<comment type="subcellular location">
    <subcellularLocation>
        <location evidence="1 9">Cytoplasm</location>
    </subcellularLocation>
</comment>
<dbReference type="RefSeq" id="WP_128194298.1">
    <property type="nucleotide sequence ID" value="NZ_SACJ01000003.1"/>
</dbReference>
<dbReference type="InterPro" id="IPR050090">
    <property type="entry name" value="Tyrosine_recombinase_XerCD"/>
</dbReference>
<dbReference type="InterPro" id="IPR002104">
    <property type="entry name" value="Integrase_catalytic"/>
</dbReference>
<dbReference type="Gene3D" id="1.10.150.130">
    <property type="match status" value="1"/>
</dbReference>
<dbReference type="GO" id="GO:0051301">
    <property type="term" value="P:cell division"/>
    <property type="evidence" value="ECO:0007669"/>
    <property type="project" value="UniProtKB-KW"/>
</dbReference>
<evidence type="ECO:0000259" key="11">
    <source>
        <dbReference type="PROSITE" id="PS51900"/>
    </source>
</evidence>
<evidence type="ECO:0000256" key="8">
    <source>
        <dbReference type="ARBA" id="ARBA00023306"/>
    </source>
</evidence>
<dbReference type="Pfam" id="PF00589">
    <property type="entry name" value="Phage_integrase"/>
    <property type="match status" value="1"/>
</dbReference>
<dbReference type="GO" id="GO:0007059">
    <property type="term" value="P:chromosome segregation"/>
    <property type="evidence" value="ECO:0007669"/>
    <property type="project" value="UniProtKB-UniRule"/>
</dbReference>
<dbReference type="SUPFAM" id="SSF47823">
    <property type="entry name" value="lambda integrase-like, N-terminal domain"/>
    <property type="match status" value="1"/>
</dbReference>
<comment type="subunit">
    <text evidence="9">Forms a cyclic heterotetrameric complex composed of two molecules of XerC and two molecules of XerD.</text>
</comment>
<gene>
    <name evidence="9" type="primary">xerC</name>
    <name evidence="12" type="ORF">EOD40_07670</name>
</gene>
<feature type="active site" evidence="9">
    <location>
        <position position="148"/>
    </location>
</feature>
<reference evidence="12 13" key="1">
    <citation type="submission" date="2019-01" db="EMBL/GenBank/DDBJ databases">
        <authorList>
            <person name="Chen W.-M."/>
        </authorList>
    </citation>
    <scope>NUCLEOTIDE SEQUENCE [LARGE SCALE GENOMIC DNA]</scope>
    <source>
        <strain evidence="12 13">BBQ-12</strain>
    </source>
</reference>
<keyword evidence="5 9" id="KW-0229">DNA integration</keyword>
<proteinExistence type="inferred from homology"/>
<dbReference type="PANTHER" id="PTHR30349">
    <property type="entry name" value="PHAGE INTEGRASE-RELATED"/>
    <property type="match status" value="1"/>
</dbReference>